<evidence type="ECO:0000313" key="6">
    <source>
        <dbReference type="Proteomes" id="UP000289506"/>
    </source>
</evidence>
<geneLocation type="plasmid" evidence="5 6">
    <name>13</name>
</geneLocation>
<dbReference type="Pfam" id="PF13538">
    <property type="entry name" value="UvrD_C_2"/>
    <property type="match status" value="1"/>
</dbReference>
<dbReference type="CDD" id="cd18809">
    <property type="entry name" value="SF1_C_RecD"/>
    <property type="match status" value="1"/>
</dbReference>
<keyword evidence="2" id="KW-0067">ATP-binding</keyword>
<dbReference type="InterPro" id="IPR050534">
    <property type="entry name" value="Coronavir_polyprotein_1ab"/>
</dbReference>
<feature type="domain" description="UvrD-like helicase C-terminal" evidence="3">
    <location>
        <begin position="700"/>
        <end position="747"/>
    </location>
</feature>
<dbReference type="CDD" id="cd17933">
    <property type="entry name" value="DEXSc_RecD-like"/>
    <property type="match status" value="1"/>
</dbReference>
<accession>A0A449AJB9</accession>
<dbReference type="GO" id="GO:0003678">
    <property type="term" value="F:DNA helicase activity"/>
    <property type="evidence" value="ECO:0007669"/>
    <property type="project" value="UniProtKB-ARBA"/>
</dbReference>
<dbReference type="EMBL" id="LR214986">
    <property type="protein sequence ID" value="VEU65118.1"/>
    <property type="molecule type" value="Genomic_DNA"/>
</dbReference>
<protein>
    <submittedName>
        <fullName evidence="5">Exodeoxyribonuclease V subunit alpha</fullName>
        <ecNumber evidence="5">3.1.11.5</ecNumber>
    </submittedName>
</protein>
<dbReference type="SUPFAM" id="SSF52540">
    <property type="entry name" value="P-loop containing nucleoside triphosphate hydrolases"/>
    <property type="match status" value="1"/>
</dbReference>
<dbReference type="PANTHER" id="PTHR43788:SF6">
    <property type="entry name" value="DNA HELICASE B"/>
    <property type="match status" value="1"/>
</dbReference>
<dbReference type="Gene3D" id="3.40.50.300">
    <property type="entry name" value="P-loop containing nucleotide triphosphate hydrolases"/>
    <property type="match status" value="2"/>
</dbReference>
<dbReference type="InterPro" id="IPR041451">
    <property type="entry name" value="RecD2_SH13"/>
</dbReference>
<proteinExistence type="predicted"/>
<evidence type="ECO:0000259" key="4">
    <source>
        <dbReference type="Pfam" id="PF18335"/>
    </source>
</evidence>
<sequence length="779" mass="91584">MEKIVLKENEELISGRIIKTLKENKTQGWGLFMVETIEKEKIVIYMSKNIPKIYEDYDFVITKSNRGANNTYILNNYFKVQKKIDKEMELLQYLKKTPKVGFAAIDKINKKYTFKGFYKSIKENEIFNEDFADFLNQQQKENILVVYKENEEKILNLISDTEEIDNDLFFFELNKLQNLYLKLLEFHGKDVNFKTFYKSNNPYKLYLENQFPLKEIDIFALALGWSESSFERLEAYLNVLMIKLEDNNSTYIDKNEIISLLQNELNFAVTEPILNDFLDNLVKQGKLIAIDNLICRKEMYIKEEFISSTLLKISKRKIVTLEKIDENEISYLSDNQREAYYSFLNSNISIITGGPGTGKSNLIKHIYNTLKKEGYVYNEDFIVLAPTGRAAANISFKNGFTSRTIHSFLNIANDEEKINQSPKEYDNFKILIIDEFSMVNINVFYLLLSMCRKIKKIVLLGDVDQLPAIGPGNLLTDLINSNKFRTMYLKQNFRSESSEIIEYINFINCIGDFENESHNEQLVNFIKDEYKINDLNFKLSEFKNTIYTKFCDFYGNSLKQKNIEMYIFNDFLKDISTLFEEKVKIYGVENVVILCPIYKGSYGIDKINKIIQNKFNREGKEIFSYKIFDNEFIFKENDKVIQLVNKHEKNVSNGDIGFIERIEKDNTSKEKELIVVRFETNGKKRYVSYTKDEFKTEVKLAYAITIHKFQGSEINCAIFVVHPDHSRMLTRKLVYTAASRAIKKLVIFTKYENIYSKIFLKEFLNNKKIITNLLWMLKE</sequence>
<dbReference type="GO" id="GO:0005524">
    <property type="term" value="F:ATP binding"/>
    <property type="evidence" value="ECO:0007669"/>
    <property type="project" value="UniProtKB-KW"/>
</dbReference>
<dbReference type="AlphaFoldDB" id="A0A449AJB9"/>
<dbReference type="Proteomes" id="UP000289506">
    <property type="component" value="Plasmid 13"/>
</dbReference>
<evidence type="ECO:0000313" key="5">
    <source>
        <dbReference type="EMBL" id="VEU65118.1"/>
    </source>
</evidence>
<keyword evidence="1" id="KW-0547">Nucleotide-binding</keyword>
<evidence type="ECO:0000256" key="2">
    <source>
        <dbReference type="ARBA" id="ARBA00022840"/>
    </source>
</evidence>
<dbReference type="EC" id="3.1.11.5" evidence="5"/>
<keyword evidence="5" id="KW-0614">Plasmid</keyword>
<dbReference type="Gene3D" id="2.30.30.940">
    <property type="match status" value="1"/>
</dbReference>
<dbReference type="InterPro" id="IPR027785">
    <property type="entry name" value="UvrD-like_helicase_C"/>
</dbReference>
<dbReference type="PANTHER" id="PTHR43788">
    <property type="entry name" value="DNA2/NAM7 HELICASE FAMILY MEMBER"/>
    <property type="match status" value="1"/>
</dbReference>
<feature type="domain" description="ATP-dependent RecD2 DNA helicase SH3" evidence="4">
    <location>
        <begin position="607"/>
        <end position="678"/>
    </location>
</feature>
<dbReference type="GO" id="GO:0008854">
    <property type="term" value="F:exodeoxyribonuclease V activity"/>
    <property type="evidence" value="ECO:0007669"/>
    <property type="project" value="UniProtKB-EC"/>
</dbReference>
<dbReference type="Pfam" id="PF18335">
    <property type="entry name" value="SH3_13"/>
    <property type="match status" value="1"/>
</dbReference>
<dbReference type="InterPro" id="IPR027417">
    <property type="entry name" value="P-loop_NTPase"/>
</dbReference>
<keyword evidence="5" id="KW-0378">Hydrolase</keyword>
<reference evidence="5 6" key="1">
    <citation type="submission" date="2019-01" db="EMBL/GenBank/DDBJ databases">
        <authorList>
            <consortium name="Pathogen Informatics"/>
        </authorList>
    </citation>
    <scope>NUCLEOTIDE SEQUENCE [LARGE SCALE GENOMIC DNA]</scope>
    <source>
        <strain evidence="5 6">NCTC10142</strain>
        <plasmid evidence="6">13</plasmid>
    </source>
</reference>
<dbReference type="RefSeq" id="WP_129721049.1">
    <property type="nucleotide sequence ID" value="NZ_LR214986.1"/>
</dbReference>
<gene>
    <name evidence="5" type="primary">recD</name>
    <name evidence="5" type="ORF">NCTC10142_00901</name>
</gene>
<evidence type="ECO:0000259" key="3">
    <source>
        <dbReference type="Pfam" id="PF13538"/>
    </source>
</evidence>
<organism evidence="5 6">
    <name type="scientific">Mycoplasmopsis cynos</name>
    <dbReference type="NCBI Taxonomy" id="171284"/>
    <lineage>
        <taxon>Bacteria</taxon>
        <taxon>Bacillati</taxon>
        <taxon>Mycoplasmatota</taxon>
        <taxon>Mycoplasmoidales</taxon>
        <taxon>Metamycoplasmataceae</taxon>
        <taxon>Mycoplasmopsis</taxon>
    </lineage>
</organism>
<evidence type="ECO:0000256" key="1">
    <source>
        <dbReference type="ARBA" id="ARBA00022741"/>
    </source>
</evidence>
<dbReference type="Pfam" id="PF13245">
    <property type="entry name" value="AAA_19"/>
    <property type="match status" value="1"/>
</dbReference>
<name>A0A449AJB9_9BACT</name>
<dbReference type="Gene3D" id="1.10.10.2220">
    <property type="match status" value="1"/>
</dbReference>